<organism evidence="1 2">
    <name type="scientific">Ulvibacterium marinum</name>
    <dbReference type="NCBI Taxonomy" id="2419782"/>
    <lineage>
        <taxon>Bacteria</taxon>
        <taxon>Pseudomonadati</taxon>
        <taxon>Bacteroidota</taxon>
        <taxon>Flavobacteriia</taxon>
        <taxon>Flavobacteriales</taxon>
        <taxon>Flavobacteriaceae</taxon>
        <taxon>Ulvibacterium</taxon>
    </lineage>
</organism>
<dbReference type="OrthoDB" id="1466769at2"/>
<accession>A0A3B0CDL4</accession>
<dbReference type="RefSeq" id="WP_120711171.1">
    <property type="nucleotide sequence ID" value="NZ_RBCJ01000002.1"/>
</dbReference>
<name>A0A3B0CDL4_9FLAO</name>
<evidence type="ECO:0000313" key="1">
    <source>
        <dbReference type="EMBL" id="RKN81016.1"/>
    </source>
</evidence>
<dbReference type="InterPro" id="IPR015003">
    <property type="entry name" value="DUF1853"/>
</dbReference>
<evidence type="ECO:0000313" key="2">
    <source>
        <dbReference type="Proteomes" id="UP000276603"/>
    </source>
</evidence>
<proteinExistence type="predicted"/>
<dbReference type="EMBL" id="RBCJ01000002">
    <property type="protein sequence ID" value="RKN81016.1"/>
    <property type="molecule type" value="Genomic_DNA"/>
</dbReference>
<gene>
    <name evidence="1" type="ORF">D7Z94_08680</name>
</gene>
<dbReference type="Proteomes" id="UP000276603">
    <property type="component" value="Unassembled WGS sequence"/>
</dbReference>
<reference evidence="1 2" key="1">
    <citation type="submission" date="2018-10" db="EMBL/GenBank/DDBJ databases">
        <title>Ulvibacterium marinum gen. nov., sp. nov., a novel marine bacterium of the family Flavobacteriaceae, isolated from a culture of the green alga Ulva prolifera.</title>
        <authorList>
            <person name="Zhang Z."/>
        </authorList>
    </citation>
    <scope>NUCLEOTIDE SEQUENCE [LARGE SCALE GENOMIC DNA]</scope>
    <source>
        <strain evidence="1 2">CCMM003</strain>
    </source>
</reference>
<sequence>MIQKQLHGFLNTPPLWTNEQFGIQQFNFPNINLNHFLAQPIPQNIRLGHQMEHVFKQLIEHCDVYEIVLHGLPVKEGNRTIGEIDFILKDVRTQKWIHIELTYKFYIIDPEISEPIHRLMGPNKRDMFFTKMEKIREEQFPLLHSQEGIRALSGIAIEPDKIEHQVCFKAQLFAPFRNTKVHIRPLNQDCIFGYWLKFDDFNTKEFRSNTYYIPFKSEWVVAPHNNVPWLSHLEILMEINLSMLRKNAPMVWMKKPNGQLNKFFVIWW</sequence>
<protein>
    <submittedName>
        <fullName evidence="1">DUF1853 family protein</fullName>
    </submittedName>
</protein>
<dbReference type="Pfam" id="PF08907">
    <property type="entry name" value="DUF1853"/>
    <property type="match status" value="1"/>
</dbReference>
<keyword evidence="2" id="KW-1185">Reference proteome</keyword>
<dbReference type="AlphaFoldDB" id="A0A3B0CDL4"/>
<comment type="caution">
    <text evidence="1">The sequence shown here is derived from an EMBL/GenBank/DDBJ whole genome shotgun (WGS) entry which is preliminary data.</text>
</comment>